<evidence type="ECO:0000313" key="3">
    <source>
        <dbReference type="Proteomes" id="UP001431209"/>
    </source>
</evidence>
<accession>A0AAW2YTZ1</accession>
<dbReference type="EMBL" id="JAOPGA020000651">
    <property type="protein sequence ID" value="KAL0480276.1"/>
    <property type="molecule type" value="Genomic_DNA"/>
</dbReference>
<feature type="chain" id="PRO_5043340864" evidence="1">
    <location>
        <begin position="27"/>
        <end position="225"/>
    </location>
</feature>
<dbReference type="Proteomes" id="UP001431209">
    <property type="component" value="Unassembled WGS sequence"/>
</dbReference>
<evidence type="ECO:0000256" key="1">
    <source>
        <dbReference type="SAM" id="SignalP"/>
    </source>
</evidence>
<keyword evidence="3" id="KW-1185">Reference proteome</keyword>
<dbReference type="AlphaFoldDB" id="A0AAW2YTZ1"/>
<proteinExistence type="predicted"/>
<reference evidence="2 3" key="1">
    <citation type="submission" date="2024-03" db="EMBL/GenBank/DDBJ databases">
        <title>The Acrasis kona genome and developmental transcriptomes reveal deep origins of eukaryotic multicellular pathways.</title>
        <authorList>
            <person name="Sheikh S."/>
            <person name="Fu C.-J."/>
            <person name="Brown M.W."/>
            <person name="Baldauf S.L."/>
        </authorList>
    </citation>
    <scope>NUCLEOTIDE SEQUENCE [LARGE SCALE GENOMIC DNA]</scope>
    <source>
        <strain evidence="2 3">ATCC MYA-3509</strain>
    </source>
</reference>
<comment type="caution">
    <text evidence="2">The sequence shown here is derived from an EMBL/GenBank/DDBJ whole genome shotgun (WGS) entry which is preliminary data.</text>
</comment>
<evidence type="ECO:0000313" key="2">
    <source>
        <dbReference type="EMBL" id="KAL0480276.1"/>
    </source>
</evidence>
<feature type="signal peptide" evidence="1">
    <location>
        <begin position="1"/>
        <end position="26"/>
    </location>
</feature>
<gene>
    <name evidence="2" type="ORF">AKO1_007093</name>
</gene>
<name>A0AAW2YTZ1_9EUKA</name>
<organism evidence="2 3">
    <name type="scientific">Acrasis kona</name>
    <dbReference type="NCBI Taxonomy" id="1008807"/>
    <lineage>
        <taxon>Eukaryota</taxon>
        <taxon>Discoba</taxon>
        <taxon>Heterolobosea</taxon>
        <taxon>Tetramitia</taxon>
        <taxon>Eutetramitia</taxon>
        <taxon>Acrasidae</taxon>
        <taxon>Acrasis</taxon>
    </lineage>
</organism>
<sequence>MRHQYITNMSAAKLLIIVALFTYILAKQNEIVCPSNDVGYSKKLTYQEKEGKGPTKVRSEFIRVKVDSVDGYQHILFENNKQQLLLENGAGTSQAGTFIYEWEDVFTCKCHKYENAEYESDCFEGYEQSSEGGVHVLVSQSNSTADGVLYENHGFLKFSVDGRFPGDPIYMQLINKVVSTKLSTKEFIKSSYIVGEYSDLHRLSARERELFKIPSFCPKIQECSK</sequence>
<protein>
    <submittedName>
        <fullName evidence="2">Uncharacterized protein</fullName>
    </submittedName>
</protein>
<keyword evidence="1" id="KW-0732">Signal</keyword>